<dbReference type="PROSITE" id="PS51186">
    <property type="entry name" value="GNAT"/>
    <property type="match status" value="1"/>
</dbReference>
<keyword evidence="11" id="KW-0012">Acyltransferase</keyword>
<keyword evidence="8" id="KW-0010">Activator</keyword>
<dbReference type="OMA" id="ELEEHRW"/>
<dbReference type="EC" id="2.3.1.48" evidence="3"/>
<feature type="compositionally biased region" description="Polar residues" evidence="13">
    <location>
        <begin position="135"/>
        <end position="159"/>
    </location>
</feature>
<dbReference type="PANTHER" id="PTHR45750">
    <property type="entry name" value="GH11602P"/>
    <property type="match status" value="1"/>
</dbReference>
<evidence type="ECO:0000259" key="15">
    <source>
        <dbReference type="PROSITE" id="PS51186"/>
    </source>
</evidence>
<evidence type="ECO:0000256" key="13">
    <source>
        <dbReference type="SAM" id="MobiDB-lite"/>
    </source>
</evidence>
<dbReference type="VEuPathDB" id="FungiDB:AMAG_00518"/>
<dbReference type="InterPro" id="IPR037800">
    <property type="entry name" value="GCN5"/>
</dbReference>
<evidence type="ECO:0000256" key="2">
    <source>
        <dbReference type="ARBA" id="ARBA00008607"/>
    </source>
</evidence>
<dbReference type="GO" id="GO:0005634">
    <property type="term" value="C:nucleus"/>
    <property type="evidence" value="ECO:0007669"/>
    <property type="project" value="UniProtKB-SubCell"/>
</dbReference>
<dbReference type="SUPFAM" id="SSF55729">
    <property type="entry name" value="Acyl-CoA N-acyltransferases (Nat)"/>
    <property type="match status" value="1"/>
</dbReference>
<keyword evidence="17" id="KW-1185">Reference proteome</keyword>
<dbReference type="eggNOG" id="KOG1472">
    <property type="taxonomic scope" value="Eukaryota"/>
</dbReference>
<sequence length="554" mass="60759">MASNSPPRPPTAPATGSNPLKRKGSDDLSDLDPSAASSASAGTTRDRHADNPSSAKRAKLTTSPQRPSASSPRRTLTGAGSPRADPPPPPGPILDGGLTTSPSRADVAAGGIGSTPTSPTTASRPALTSTTTTTQSDGDSAPSSSTLSTGGALPDSSNRTNVAPTAAVPAPPPAPTKVPYQPPPGVRAIPVEQLIKPCSKGMSPAVQEERDGIIEFKVVVNDGTPESTMLLTGLKNIFQRQLPKMPREYIGKLVYDRSHVSLCLLRKADPPAVLGGICYKPFFNRKFAEIVFCAITGTEQVKGYGSHLMNHLKDHVMATGDLRYFLTYADNYAIGYFRKQGFTTDITLDKAIWMGYIKDYEGGTIMQCTMVPKVKYLSVYQTLKQQKEVLYRRIFEVSRSNLVYPGLKVFKEKGVKEIDPMTIPGVPESGWTPELSRERSKKAKSPLYVLFMQLLDDMRSHPNAWPFLEPVDGNQVKDYYDVIKEPMDLRTLETHIESDHYKSIGEFTHDVKKIFNNCRQYNDPSTTYFKSANRLETFFHDRLKVLLERDNTGL</sequence>
<dbReference type="InterPro" id="IPR000182">
    <property type="entry name" value="GNAT_dom"/>
</dbReference>
<feature type="compositionally biased region" description="Low complexity" evidence="13">
    <location>
        <begin position="114"/>
        <end position="134"/>
    </location>
</feature>
<dbReference type="PROSITE" id="PS00633">
    <property type="entry name" value="BROMODOMAIN_1"/>
    <property type="match status" value="1"/>
</dbReference>
<keyword evidence="9" id="KW-0804">Transcription</keyword>
<evidence type="ECO:0000313" key="17">
    <source>
        <dbReference type="Proteomes" id="UP000054350"/>
    </source>
</evidence>
<feature type="compositionally biased region" description="Low complexity" evidence="13">
    <location>
        <begin position="61"/>
        <end position="83"/>
    </location>
</feature>
<dbReference type="Gene3D" id="3.40.630.30">
    <property type="match status" value="1"/>
</dbReference>
<dbReference type="Pfam" id="PF00439">
    <property type="entry name" value="Bromodomain"/>
    <property type="match status" value="1"/>
</dbReference>
<dbReference type="InterPro" id="IPR001487">
    <property type="entry name" value="Bromodomain"/>
</dbReference>
<organism evidence="16 17">
    <name type="scientific">Allomyces macrogynus (strain ATCC 38327)</name>
    <name type="common">Allomyces javanicus var. macrogynus</name>
    <dbReference type="NCBI Taxonomy" id="578462"/>
    <lineage>
        <taxon>Eukaryota</taxon>
        <taxon>Fungi</taxon>
        <taxon>Fungi incertae sedis</taxon>
        <taxon>Blastocladiomycota</taxon>
        <taxon>Blastocladiomycetes</taxon>
        <taxon>Blastocladiales</taxon>
        <taxon>Blastocladiaceae</taxon>
        <taxon>Allomyces</taxon>
    </lineage>
</organism>
<dbReference type="GO" id="GO:0045944">
    <property type="term" value="P:positive regulation of transcription by RNA polymerase II"/>
    <property type="evidence" value="ECO:0007669"/>
    <property type="project" value="TreeGrafter"/>
</dbReference>
<dbReference type="InterPro" id="IPR018359">
    <property type="entry name" value="Bromodomain_CS"/>
</dbReference>
<dbReference type="SMART" id="SM00297">
    <property type="entry name" value="BROMO"/>
    <property type="match status" value="1"/>
</dbReference>
<dbReference type="PRINTS" id="PR00503">
    <property type="entry name" value="BROMODOMAIN"/>
</dbReference>
<evidence type="ECO:0000256" key="10">
    <source>
        <dbReference type="ARBA" id="ARBA00023242"/>
    </source>
</evidence>
<feature type="domain" description="N-acetyltransferase" evidence="15">
    <location>
        <begin position="218"/>
        <end position="371"/>
    </location>
</feature>
<evidence type="ECO:0000256" key="11">
    <source>
        <dbReference type="ARBA" id="ARBA00023315"/>
    </source>
</evidence>
<keyword evidence="7 12" id="KW-0103">Bromodomain</keyword>
<dbReference type="EMBL" id="GG745328">
    <property type="protein sequence ID" value="KNE54549.1"/>
    <property type="molecule type" value="Genomic_DNA"/>
</dbReference>
<keyword evidence="10" id="KW-0539">Nucleus</keyword>
<evidence type="ECO:0000256" key="3">
    <source>
        <dbReference type="ARBA" id="ARBA00013184"/>
    </source>
</evidence>
<gene>
    <name evidence="16" type="ORF">AMAG_00518</name>
</gene>
<evidence type="ECO:0000256" key="12">
    <source>
        <dbReference type="PROSITE-ProRule" id="PRU00035"/>
    </source>
</evidence>
<evidence type="ECO:0000259" key="14">
    <source>
        <dbReference type="PROSITE" id="PS50014"/>
    </source>
</evidence>
<reference evidence="17" key="2">
    <citation type="submission" date="2009-11" db="EMBL/GenBank/DDBJ databases">
        <title>The Genome Sequence of Allomyces macrogynus strain ATCC 38327.</title>
        <authorList>
            <consortium name="The Broad Institute Genome Sequencing Platform"/>
            <person name="Russ C."/>
            <person name="Cuomo C."/>
            <person name="Shea T."/>
            <person name="Young S.K."/>
            <person name="Zeng Q."/>
            <person name="Koehrsen M."/>
            <person name="Haas B."/>
            <person name="Borodovsky M."/>
            <person name="Guigo R."/>
            <person name="Alvarado L."/>
            <person name="Berlin A."/>
            <person name="Borenstein D."/>
            <person name="Chen Z."/>
            <person name="Engels R."/>
            <person name="Freedman E."/>
            <person name="Gellesch M."/>
            <person name="Goldberg J."/>
            <person name="Griggs A."/>
            <person name="Gujja S."/>
            <person name="Heiman D."/>
            <person name="Hepburn T."/>
            <person name="Howarth C."/>
            <person name="Jen D."/>
            <person name="Larson L."/>
            <person name="Lewis B."/>
            <person name="Mehta T."/>
            <person name="Park D."/>
            <person name="Pearson M."/>
            <person name="Roberts A."/>
            <person name="Saif S."/>
            <person name="Shenoy N."/>
            <person name="Sisk P."/>
            <person name="Stolte C."/>
            <person name="Sykes S."/>
            <person name="Walk T."/>
            <person name="White J."/>
            <person name="Yandava C."/>
            <person name="Burger G."/>
            <person name="Gray M.W."/>
            <person name="Holland P.W.H."/>
            <person name="King N."/>
            <person name="Lang F.B.F."/>
            <person name="Roger A.J."/>
            <person name="Ruiz-Trillo I."/>
            <person name="Lander E."/>
            <person name="Nusbaum C."/>
        </authorList>
    </citation>
    <scope>NUCLEOTIDE SEQUENCE [LARGE SCALE GENOMIC DNA]</scope>
    <source>
        <strain evidence="17">ATCC 38327</strain>
    </source>
</reference>
<dbReference type="GO" id="GO:0010484">
    <property type="term" value="F:histone H3 acetyltransferase activity"/>
    <property type="evidence" value="ECO:0007669"/>
    <property type="project" value="TreeGrafter"/>
</dbReference>
<comment type="subcellular location">
    <subcellularLocation>
        <location evidence="1">Nucleus</location>
    </subcellularLocation>
</comment>
<evidence type="ECO:0000256" key="4">
    <source>
        <dbReference type="ARBA" id="ARBA00022679"/>
    </source>
</evidence>
<dbReference type="Pfam" id="PF00583">
    <property type="entry name" value="Acetyltransf_1"/>
    <property type="match status" value="1"/>
</dbReference>
<evidence type="ECO:0000256" key="5">
    <source>
        <dbReference type="ARBA" id="ARBA00022853"/>
    </source>
</evidence>
<dbReference type="GO" id="GO:0000123">
    <property type="term" value="C:histone acetyltransferase complex"/>
    <property type="evidence" value="ECO:0007669"/>
    <property type="project" value="TreeGrafter"/>
</dbReference>
<feature type="compositionally biased region" description="Low complexity" evidence="13">
    <location>
        <begin position="31"/>
        <end position="41"/>
    </location>
</feature>
<keyword evidence="6" id="KW-0805">Transcription regulation</keyword>
<dbReference type="InterPro" id="IPR036427">
    <property type="entry name" value="Bromodomain-like_sf"/>
</dbReference>
<evidence type="ECO:0000256" key="8">
    <source>
        <dbReference type="ARBA" id="ARBA00023159"/>
    </source>
</evidence>
<dbReference type="Proteomes" id="UP000054350">
    <property type="component" value="Unassembled WGS sequence"/>
</dbReference>
<dbReference type="OrthoDB" id="1937912at2759"/>
<proteinExistence type="inferred from homology"/>
<dbReference type="CDD" id="cd05509">
    <property type="entry name" value="Bromo_gcn5_like"/>
    <property type="match status" value="1"/>
</dbReference>
<keyword evidence="5" id="KW-0156">Chromatin regulator</keyword>
<comment type="similarity">
    <text evidence="2">Belongs to the acetyltransferase family. GCN5 subfamily.</text>
</comment>
<feature type="domain" description="Bromo" evidence="14">
    <location>
        <begin position="459"/>
        <end position="529"/>
    </location>
</feature>
<dbReference type="PROSITE" id="PS50014">
    <property type="entry name" value="BROMODOMAIN_2"/>
    <property type="match status" value="1"/>
</dbReference>
<evidence type="ECO:0000256" key="1">
    <source>
        <dbReference type="ARBA" id="ARBA00004123"/>
    </source>
</evidence>
<evidence type="ECO:0000256" key="9">
    <source>
        <dbReference type="ARBA" id="ARBA00023163"/>
    </source>
</evidence>
<evidence type="ECO:0000256" key="7">
    <source>
        <dbReference type="ARBA" id="ARBA00023117"/>
    </source>
</evidence>
<dbReference type="PANTHER" id="PTHR45750:SF3">
    <property type="entry name" value="HISTONE ACETYLTRANSFERASE"/>
    <property type="match status" value="1"/>
</dbReference>
<protein>
    <recommendedName>
        <fullName evidence="3">histone acetyltransferase</fullName>
        <ecNumber evidence="3">2.3.1.48</ecNumber>
    </recommendedName>
</protein>
<dbReference type="STRING" id="578462.A0A0L0RWR7"/>
<feature type="compositionally biased region" description="Pro residues" evidence="13">
    <location>
        <begin position="1"/>
        <end position="12"/>
    </location>
</feature>
<feature type="compositionally biased region" description="Pro residues" evidence="13">
    <location>
        <begin position="169"/>
        <end position="183"/>
    </location>
</feature>
<dbReference type="FunFam" id="3.40.630.30:FF:000004">
    <property type="entry name" value="Histone acetyltransferase KAT2A"/>
    <property type="match status" value="1"/>
</dbReference>
<dbReference type="InterPro" id="IPR016181">
    <property type="entry name" value="Acyl_CoA_acyltransferase"/>
</dbReference>
<accession>A0A0L0RWR7</accession>
<feature type="region of interest" description="Disordered" evidence="13">
    <location>
        <begin position="1"/>
        <end position="183"/>
    </location>
</feature>
<name>A0A0L0RWR7_ALLM3</name>
<dbReference type="AlphaFoldDB" id="A0A0L0RWR7"/>
<evidence type="ECO:0000313" key="16">
    <source>
        <dbReference type="EMBL" id="KNE54549.1"/>
    </source>
</evidence>
<reference evidence="16 17" key="1">
    <citation type="submission" date="2009-11" db="EMBL/GenBank/DDBJ databases">
        <title>Annotation of Allomyces macrogynus ATCC 38327.</title>
        <authorList>
            <consortium name="The Broad Institute Genome Sequencing Platform"/>
            <person name="Russ C."/>
            <person name="Cuomo C."/>
            <person name="Burger G."/>
            <person name="Gray M.W."/>
            <person name="Holland P.W.H."/>
            <person name="King N."/>
            <person name="Lang F.B.F."/>
            <person name="Roger A.J."/>
            <person name="Ruiz-Trillo I."/>
            <person name="Young S.K."/>
            <person name="Zeng Q."/>
            <person name="Gargeya S."/>
            <person name="Fitzgerald M."/>
            <person name="Haas B."/>
            <person name="Abouelleil A."/>
            <person name="Alvarado L."/>
            <person name="Arachchi H.M."/>
            <person name="Berlin A."/>
            <person name="Chapman S.B."/>
            <person name="Gearin G."/>
            <person name="Goldberg J."/>
            <person name="Griggs A."/>
            <person name="Gujja S."/>
            <person name="Hansen M."/>
            <person name="Heiman D."/>
            <person name="Howarth C."/>
            <person name="Larimer J."/>
            <person name="Lui A."/>
            <person name="MacDonald P.J.P."/>
            <person name="McCowen C."/>
            <person name="Montmayeur A."/>
            <person name="Murphy C."/>
            <person name="Neiman D."/>
            <person name="Pearson M."/>
            <person name="Priest M."/>
            <person name="Roberts A."/>
            <person name="Saif S."/>
            <person name="Shea T."/>
            <person name="Sisk P."/>
            <person name="Stolte C."/>
            <person name="Sykes S."/>
            <person name="Wortman J."/>
            <person name="Nusbaum C."/>
            <person name="Birren B."/>
        </authorList>
    </citation>
    <scope>NUCLEOTIDE SEQUENCE [LARGE SCALE GENOMIC DNA]</scope>
    <source>
        <strain evidence="16 17">ATCC 38327</strain>
    </source>
</reference>
<dbReference type="SUPFAM" id="SSF47370">
    <property type="entry name" value="Bromodomain"/>
    <property type="match status" value="1"/>
</dbReference>
<keyword evidence="4" id="KW-0808">Transferase</keyword>
<dbReference type="Gene3D" id="1.20.920.10">
    <property type="entry name" value="Bromodomain-like"/>
    <property type="match status" value="1"/>
</dbReference>
<evidence type="ECO:0000256" key="6">
    <source>
        <dbReference type="ARBA" id="ARBA00023015"/>
    </source>
</evidence>